<reference evidence="8 9" key="1">
    <citation type="submission" date="2012-09" db="EMBL/GenBank/DDBJ databases">
        <title>Genome Sequence of alkane-degrading Bacterium Alcanivorax sp. 19-m-6.</title>
        <authorList>
            <person name="Lai Q."/>
            <person name="Shao Z."/>
        </authorList>
    </citation>
    <scope>NUCLEOTIDE SEQUENCE [LARGE SCALE GENOMIC DNA]</scope>
    <source>
        <strain evidence="8 9">19-m-6</strain>
    </source>
</reference>
<dbReference type="InterPro" id="IPR010201">
    <property type="entry name" value="HflK"/>
</dbReference>
<protein>
    <recommendedName>
        <fullName evidence="6">Protein HflK</fullName>
    </recommendedName>
</protein>
<dbReference type="RefSeq" id="WP_035230284.1">
    <property type="nucleotide sequence ID" value="NZ_ARXV01000002.1"/>
</dbReference>
<accession>A0A095UUC4</accession>
<comment type="caution">
    <text evidence="8">The sequence shown here is derived from an EMBL/GenBank/DDBJ whole genome shotgun (WGS) entry which is preliminary data.</text>
</comment>
<keyword evidence="3 6" id="KW-0812">Transmembrane</keyword>
<evidence type="ECO:0000256" key="1">
    <source>
        <dbReference type="ARBA" id="ARBA00004167"/>
    </source>
</evidence>
<dbReference type="STRING" id="1177154.Y5S_00572"/>
<dbReference type="InterPro" id="IPR001107">
    <property type="entry name" value="Band_7"/>
</dbReference>
<dbReference type="OrthoDB" id="9779595at2"/>
<comment type="similarity">
    <text evidence="2 6">Belongs to the band 7/mec-2 family. HflK subfamily.</text>
</comment>
<evidence type="ECO:0000313" key="8">
    <source>
        <dbReference type="EMBL" id="KGD66100.1"/>
    </source>
</evidence>
<evidence type="ECO:0000256" key="3">
    <source>
        <dbReference type="ARBA" id="ARBA00022692"/>
    </source>
</evidence>
<keyword evidence="5 6" id="KW-0472">Membrane</keyword>
<comment type="subcellular location">
    <subcellularLocation>
        <location evidence="1">Membrane</location>
        <topology evidence="1">Single-pass membrane protein</topology>
    </subcellularLocation>
</comment>
<evidence type="ECO:0000256" key="2">
    <source>
        <dbReference type="ARBA" id="ARBA00006971"/>
    </source>
</evidence>
<name>A0A095UUC4_9GAMM</name>
<dbReference type="Proteomes" id="UP000029444">
    <property type="component" value="Unassembled WGS sequence"/>
</dbReference>
<sequence length="326" mass="36563">MNDKFEQSLPDIPISPRQIALGIVIALAVYLGYSSFYTVSAESVGVVQRFGHYHYVVDPGLHFKIPFGVDQVVQVPVKRQLKEEFGFGTPGATFTRQMSDPREWELETTIVTGDLNAALVEWVIQFRIENAFDFLFKVRDPGDALRDISESVMREVVGDRTVDEVLTIGRQDIEANAQTKMQEVVNLYEMGLRIDQVQLKNVNPPKPVKASFDEVNEAQQERERMINVARGEYNKAVPQARGTAERSIQAGEGYAIQRVNQAEGDAAKFNALLAEYIKAPGVTKRRLYLETLQEVLPVVKNKIVLDDKAASVLPLLQLNAMQGEPR</sequence>
<dbReference type="NCBIfam" id="TIGR01933">
    <property type="entry name" value="hflK"/>
    <property type="match status" value="1"/>
</dbReference>
<dbReference type="EMBL" id="ARXV01000002">
    <property type="protein sequence ID" value="KGD66100.1"/>
    <property type="molecule type" value="Genomic_DNA"/>
</dbReference>
<dbReference type="InterPro" id="IPR050710">
    <property type="entry name" value="Band7/mec-2_domain"/>
</dbReference>
<evidence type="ECO:0000313" key="9">
    <source>
        <dbReference type="Proteomes" id="UP000029444"/>
    </source>
</evidence>
<evidence type="ECO:0000256" key="4">
    <source>
        <dbReference type="ARBA" id="ARBA00022989"/>
    </source>
</evidence>
<dbReference type="AlphaFoldDB" id="A0A095UUC4"/>
<proteinExistence type="inferred from homology"/>
<dbReference type="Pfam" id="PF01145">
    <property type="entry name" value="Band_7"/>
    <property type="match status" value="1"/>
</dbReference>
<dbReference type="PATRIC" id="fig|1177154.3.peg.582"/>
<gene>
    <name evidence="8" type="ORF">Y5S_00572</name>
</gene>
<keyword evidence="4 6" id="KW-1133">Transmembrane helix</keyword>
<organism evidence="8 9">
    <name type="scientific">Alcanivorax nanhaiticus</name>
    <dbReference type="NCBI Taxonomy" id="1177154"/>
    <lineage>
        <taxon>Bacteria</taxon>
        <taxon>Pseudomonadati</taxon>
        <taxon>Pseudomonadota</taxon>
        <taxon>Gammaproteobacteria</taxon>
        <taxon>Oceanospirillales</taxon>
        <taxon>Alcanivoracaceae</taxon>
        <taxon>Alcanivorax</taxon>
    </lineage>
</organism>
<feature type="transmembrane region" description="Helical" evidence="6">
    <location>
        <begin position="20"/>
        <end position="39"/>
    </location>
</feature>
<comment type="function">
    <text evidence="6">HflC and HflK could encode or regulate a protease.</text>
</comment>
<keyword evidence="9" id="KW-1185">Reference proteome</keyword>
<dbReference type="eggNOG" id="COG0330">
    <property type="taxonomic scope" value="Bacteria"/>
</dbReference>
<dbReference type="PANTHER" id="PTHR43327:SF2">
    <property type="entry name" value="MODULATOR OF FTSH PROTEASE HFLK"/>
    <property type="match status" value="1"/>
</dbReference>
<evidence type="ECO:0000256" key="6">
    <source>
        <dbReference type="RuleBase" id="RU364113"/>
    </source>
</evidence>
<dbReference type="SMART" id="SM00244">
    <property type="entry name" value="PHB"/>
    <property type="match status" value="1"/>
</dbReference>
<dbReference type="Gene3D" id="3.30.479.30">
    <property type="entry name" value="Band 7 domain"/>
    <property type="match status" value="1"/>
</dbReference>
<dbReference type="PANTHER" id="PTHR43327">
    <property type="entry name" value="STOMATIN-LIKE PROTEIN 2, MITOCHONDRIAL"/>
    <property type="match status" value="1"/>
</dbReference>
<dbReference type="InterPro" id="IPR036013">
    <property type="entry name" value="Band_7/SPFH_dom_sf"/>
</dbReference>
<comment type="subunit">
    <text evidence="6">HflC and HflK may interact to form a multimeric complex.</text>
</comment>
<dbReference type="GO" id="GO:0016020">
    <property type="term" value="C:membrane"/>
    <property type="evidence" value="ECO:0007669"/>
    <property type="project" value="UniProtKB-SubCell"/>
</dbReference>
<dbReference type="SUPFAM" id="SSF117892">
    <property type="entry name" value="Band 7/SPFH domain"/>
    <property type="match status" value="1"/>
</dbReference>
<feature type="domain" description="Band 7" evidence="7">
    <location>
        <begin position="34"/>
        <end position="216"/>
    </location>
</feature>
<dbReference type="CDD" id="cd03404">
    <property type="entry name" value="SPFH_HflK"/>
    <property type="match status" value="1"/>
</dbReference>
<evidence type="ECO:0000259" key="7">
    <source>
        <dbReference type="SMART" id="SM00244"/>
    </source>
</evidence>
<evidence type="ECO:0000256" key="5">
    <source>
        <dbReference type="ARBA" id="ARBA00023136"/>
    </source>
</evidence>